<keyword evidence="2" id="KW-1185">Reference proteome</keyword>
<dbReference type="RefSeq" id="WP_191187660.1">
    <property type="nucleotide sequence ID" value="NZ_JACWMY010000002.1"/>
</dbReference>
<dbReference type="EMBL" id="JACWMY010000002">
    <property type="protein sequence ID" value="MBD1362986.1"/>
    <property type="molecule type" value="Genomic_DNA"/>
</dbReference>
<proteinExistence type="predicted"/>
<gene>
    <name evidence="1" type="ORF">IDJ77_04110</name>
</gene>
<reference evidence="1 2" key="1">
    <citation type="submission" date="2020-09" db="EMBL/GenBank/DDBJ databases">
        <title>Novel species of Mucilaginibacter isolated from a glacier on the Tibetan Plateau.</title>
        <authorList>
            <person name="Liu Q."/>
            <person name="Xin Y.-H."/>
        </authorList>
    </citation>
    <scope>NUCLEOTIDE SEQUENCE [LARGE SCALE GENOMIC DNA]</scope>
    <source>
        <strain evidence="1 2">ZT4R22</strain>
    </source>
</reference>
<evidence type="ECO:0000313" key="2">
    <source>
        <dbReference type="Proteomes" id="UP000606600"/>
    </source>
</evidence>
<comment type="caution">
    <text evidence="1">The sequence shown here is derived from an EMBL/GenBank/DDBJ whole genome shotgun (WGS) entry which is preliminary data.</text>
</comment>
<sequence length="49" mass="5410">MLMGFKKEIYEYQWYHHKGVLNIPYGDPAAGLFIVSAAQDAIAIPIAGT</sequence>
<name>A0ABR7WKY6_9SPHI</name>
<protein>
    <submittedName>
        <fullName evidence="1">Uncharacterized protein</fullName>
    </submittedName>
</protein>
<accession>A0ABR7WKY6</accession>
<organism evidence="1 2">
    <name type="scientific">Mucilaginibacter pankratovii</name>
    <dbReference type="NCBI Taxonomy" id="2772110"/>
    <lineage>
        <taxon>Bacteria</taxon>
        <taxon>Pseudomonadati</taxon>
        <taxon>Bacteroidota</taxon>
        <taxon>Sphingobacteriia</taxon>
        <taxon>Sphingobacteriales</taxon>
        <taxon>Sphingobacteriaceae</taxon>
        <taxon>Mucilaginibacter</taxon>
    </lineage>
</organism>
<evidence type="ECO:0000313" key="1">
    <source>
        <dbReference type="EMBL" id="MBD1362986.1"/>
    </source>
</evidence>
<dbReference type="Proteomes" id="UP000606600">
    <property type="component" value="Unassembled WGS sequence"/>
</dbReference>